<dbReference type="Gramene" id="scaffold_101214.1">
    <property type="protein sequence ID" value="scaffold_101214.1"/>
    <property type="gene ID" value="scaffold_101214.1"/>
</dbReference>
<protein>
    <submittedName>
        <fullName evidence="2">Uncharacterized protein</fullName>
    </submittedName>
</protein>
<accession>D7KMB7</accession>
<organism evidence="3">
    <name type="scientific">Arabidopsis lyrata subsp. lyrata</name>
    <name type="common">Lyre-leaved rock-cress</name>
    <dbReference type="NCBI Taxonomy" id="81972"/>
    <lineage>
        <taxon>Eukaryota</taxon>
        <taxon>Viridiplantae</taxon>
        <taxon>Streptophyta</taxon>
        <taxon>Embryophyta</taxon>
        <taxon>Tracheophyta</taxon>
        <taxon>Spermatophyta</taxon>
        <taxon>Magnoliopsida</taxon>
        <taxon>eudicotyledons</taxon>
        <taxon>Gunneridae</taxon>
        <taxon>Pentapetalae</taxon>
        <taxon>rosids</taxon>
        <taxon>malvids</taxon>
        <taxon>Brassicales</taxon>
        <taxon>Brassicaceae</taxon>
        <taxon>Camelineae</taxon>
        <taxon>Arabidopsis</taxon>
    </lineage>
</organism>
<evidence type="ECO:0000256" key="1">
    <source>
        <dbReference type="SAM" id="MobiDB-lite"/>
    </source>
</evidence>
<dbReference type="Proteomes" id="UP000008694">
    <property type="component" value="Unassembled WGS sequence"/>
</dbReference>
<proteinExistence type="predicted"/>
<gene>
    <name evidence="2" type="ORF">ARALYDRAFT_888420</name>
</gene>
<feature type="region of interest" description="Disordered" evidence="1">
    <location>
        <begin position="1"/>
        <end position="28"/>
    </location>
</feature>
<dbReference type="EMBL" id="GL348713">
    <property type="protein sequence ID" value="EFH68885.1"/>
    <property type="molecule type" value="Genomic_DNA"/>
</dbReference>
<evidence type="ECO:0000313" key="2">
    <source>
        <dbReference type="EMBL" id="EFH68885.1"/>
    </source>
</evidence>
<sequence length="126" mass="14208">MANLPPAGKPLVSARSGHRKLVKVTPKGSHSQILRKKAMIYRKKALRVVTPKRENKWKIISEEGMSTPLTSHYPRPDTFGLVAGGYVLKPALRISETFRDVTNYHQSSMTVTPPLKMKKEMLPSRE</sequence>
<name>D7KMB7_ARALL</name>
<dbReference type="HOGENOM" id="CLU_1984601_0_0_1"/>
<reference evidence="3" key="1">
    <citation type="journal article" date="2011" name="Nat. Genet.">
        <title>The Arabidopsis lyrata genome sequence and the basis of rapid genome size change.</title>
        <authorList>
            <person name="Hu T.T."/>
            <person name="Pattyn P."/>
            <person name="Bakker E.G."/>
            <person name="Cao J."/>
            <person name="Cheng J.-F."/>
            <person name="Clark R.M."/>
            <person name="Fahlgren N."/>
            <person name="Fawcett J.A."/>
            <person name="Grimwood J."/>
            <person name="Gundlach H."/>
            <person name="Haberer G."/>
            <person name="Hollister J.D."/>
            <person name="Ossowski S."/>
            <person name="Ottilar R.P."/>
            <person name="Salamov A.A."/>
            <person name="Schneeberger K."/>
            <person name="Spannagl M."/>
            <person name="Wang X."/>
            <person name="Yang L."/>
            <person name="Nasrallah M.E."/>
            <person name="Bergelson J."/>
            <person name="Carrington J.C."/>
            <person name="Gaut B.S."/>
            <person name="Schmutz J."/>
            <person name="Mayer K.F.X."/>
            <person name="Van de Peer Y."/>
            <person name="Grigoriev I.V."/>
            <person name="Nordborg M."/>
            <person name="Weigel D."/>
            <person name="Guo Y.-L."/>
        </authorList>
    </citation>
    <scope>NUCLEOTIDE SEQUENCE [LARGE SCALE GENOMIC DNA]</scope>
    <source>
        <strain evidence="3">cv. MN47</strain>
    </source>
</reference>
<keyword evidence="3" id="KW-1185">Reference proteome</keyword>
<dbReference type="AlphaFoldDB" id="D7KMB7"/>
<evidence type="ECO:0000313" key="3">
    <source>
        <dbReference type="Proteomes" id="UP000008694"/>
    </source>
</evidence>